<dbReference type="AlphaFoldDB" id="A0A0K6IH89"/>
<keyword evidence="3" id="KW-1185">Reference proteome</keyword>
<proteinExistence type="inferred from homology"/>
<comment type="similarity">
    <text evidence="1">Belongs to the outer membrane factor (OMF) (TC 1.B.17) family.</text>
</comment>
<organism evidence="2 3">
    <name type="scientific">Marinomonas fungiae</name>
    <dbReference type="NCBI Taxonomy" id="1137284"/>
    <lineage>
        <taxon>Bacteria</taxon>
        <taxon>Pseudomonadati</taxon>
        <taxon>Pseudomonadota</taxon>
        <taxon>Gammaproteobacteria</taxon>
        <taxon>Oceanospirillales</taxon>
        <taxon>Oceanospirillaceae</taxon>
        <taxon>Marinomonas</taxon>
    </lineage>
</organism>
<reference evidence="3" key="1">
    <citation type="submission" date="2015-08" db="EMBL/GenBank/DDBJ databases">
        <authorList>
            <person name="Varghese N."/>
        </authorList>
    </citation>
    <scope>NUCLEOTIDE SEQUENCE [LARGE SCALE GENOMIC DNA]</scope>
    <source>
        <strain evidence="3">JCM 18476</strain>
    </source>
</reference>
<dbReference type="OrthoDB" id="9770517at2"/>
<dbReference type="InterPro" id="IPR010131">
    <property type="entry name" value="MdtP/NodT-like"/>
</dbReference>
<evidence type="ECO:0000313" key="3">
    <source>
        <dbReference type="Proteomes" id="UP000182769"/>
    </source>
</evidence>
<dbReference type="EMBL" id="CYHG01000001">
    <property type="protein sequence ID" value="CUB02510.1"/>
    <property type="molecule type" value="Genomic_DNA"/>
</dbReference>
<dbReference type="SUPFAM" id="SSF56954">
    <property type="entry name" value="Outer membrane efflux proteins (OEP)"/>
    <property type="match status" value="1"/>
</dbReference>
<dbReference type="PANTHER" id="PTHR30203:SF33">
    <property type="entry name" value="BLR4455 PROTEIN"/>
    <property type="match status" value="1"/>
</dbReference>
<evidence type="ECO:0000313" key="2">
    <source>
        <dbReference type="EMBL" id="CUB02510.1"/>
    </source>
</evidence>
<sequence>MTLCSRYSPLLISTLISATLVGCSTPASEPQAYYQNAEALINLENQRVFHSAESPQQNAQLLDLIPDTNLEALIQTALSGNPSLQKTALSLAASRLSLTNEQADRLPQANLGLSASDSENNSGQFSANATIRWEIDLWARLADVQSAAEKNVVSEYELFRASQASLAANVMKNWLQLIADQRAINIEQQRLALLETNETLIIQRFRNGLGSLESLDEAKTSTSQSRADLAQYKEDLTHTLRALRLLLGDNQATQMAIPDQYPEVWLDLNKLPIQDLALRPDLRAAYLDIEAADYEVKVAYKDMLPSFDLSASLSDAGGNLRDALFVSPVWSLLGQLSAPLFQGGRLKANHEIAKLKMAQAYQDYRETLLFAVNEVENAIGQETVLGLRRQHIANALSSAESNRQQYERKYRSGIVELSDLISAQQVVFNLQAQLDTLQFQQLSNRIDLGLALGLGIAQP</sequence>
<accession>A0A0K6IH89</accession>
<protein>
    <submittedName>
        <fullName evidence="2">Outer membrane protein TolC</fullName>
    </submittedName>
</protein>
<dbReference type="Gene3D" id="1.20.1600.10">
    <property type="entry name" value="Outer membrane efflux proteins (OEP)"/>
    <property type="match status" value="1"/>
</dbReference>
<dbReference type="STRING" id="1137284.GCA_001418205_00344"/>
<dbReference type="PROSITE" id="PS51257">
    <property type="entry name" value="PROKAR_LIPOPROTEIN"/>
    <property type="match status" value="1"/>
</dbReference>
<dbReference type="Pfam" id="PF02321">
    <property type="entry name" value="OEP"/>
    <property type="match status" value="2"/>
</dbReference>
<dbReference type="PANTHER" id="PTHR30203">
    <property type="entry name" value="OUTER MEMBRANE CATION EFFLUX PROTEIN"/>
    <property type="match status" value="1"/>
</dbReference>
<gene>
    <name evidence="2" type="ORF">Ga0061065_101343</name>
</gene>
<dbReference type="Gene3D" id="2.20.200.10">
    <property type="entry name" value="Outer membrane efflux proteins (OEP)"/>
    <property type="match status" value="1"/>
</dbReference>
<dbReference type="Proteomes" id="UP000182769">
    <property type="component" value="Unassembled WGS sequence"/>
</dbReference>
<name>A0A0K6IH89_9GAMM</name>
<evidence type="ECO:0000256" key="1">
    <source>
        <dbReference type="ARBA" id="ARBA00007613"/>
    </source>
</evidence>
<dbReference type="InterPro" id="IPR003423">
    <property type="entry name" value="OMP_efflux"/>
</dbReference>
<dbReference type="GO" id="GO:0015562">
    <property type="term" value="F:efflux transmembrane transporter activity"/>
    <property type="evidence" value="ECO:0007669"/>
    <property type="project" value="InterPro"/>
</dbReference>